<accession>A0A840PHC3</accession>
<protein>
    <submittedName>
        <fullName evidence="1">Uncharacterized protein</fullName>
    </submittedName>
</protein>
<evidence type="ECO:0000313" key="2">
    <source>
        <dbReference type="Proteomes" id="UP000578449"/>
    </source>
</evidence>
<dbReference type="EMBL" id="JACHGN010000024">
    <property type="protein sequence ID" value="MBB5138532.1"/>
    <property type="molecule type" value="Genomic_DNA"/>
</dbReference>
<evidence type="ECO:0000313" key="1">
    <source>
        <dbReference type="EMBL" id="MBB5138532.1"/>
    </source>
</evidence>
<reference evidence="1 2" key="1">
    <citation type="submission" date="2020-08" db="EMBL/GenBank/DDBJ databases">
        <title>Genomic Encyclopedia of Type Strains, Phase IV (KMG-IV): sequencing the most valuable type-strain genomes for metagenomic binning, comparative biology and taxonomic classification.</title>
        <authorList>
            <person name="Goeker M."/>
        </authorList>
    </citation>
    <scope>NUCLEOTIDE SEQUENCE [LARGE SCALE GENOMIC DNA]</scope>
    <source>
        <strain evidence="1 2">DSM 45615</strain>
    </source>
</reference>
<gene>
    <name evidence="1" type="ORF">HNP84_008286</name>
</gene>
<keyword evidence="2" id="KW-1185">Reference proteome</keyword>
<comment type="caution">
    <text evidence="1">The sequence shown here is derived from an EMBL/GenBank/DDBJ whole genome shotgun (WGS) entry which is preliminary data.</text>
</comment>
<proteinExistence type="predicted"/>
<dbReference type="AlphaFoldDB" id="A0A840PHC3"/>
<sequence>MPICNRKLYFVTNEKVRDFGDLLTGYDDMRVVGMG</sequence>
<dbReference type="Proteomes" id="UP000578449">
    <property type="component" value="Unassembled WGS sequence"/>
</dbReference>
<name>A0A840PHC3_9ACTN</name>
<organism evidence="1 2">
    <name type="scientific">Thermocatellispora tengchongensis</name>
    <dbReference type="NCBI Taxonomy" id="1073253"/>
    <lineage>
        <taxon>Bacteria</taxon>
        <taxon>Bacillati</taxon>
        <taxon>Actinomycetota</taxon>
        <taxon>Actinomycetes</taxon>
        <taxon>Streptosporangiales</taxon>
        <taxon>Streptosporangiaceae</taxon>
        <taxon>Thermocatellispora</taxon>
    </lineage>
</organism>